<feature type="compositionally biased region" description="Low complexity" evidence="1">
    <location>
        <begin position="108"/>
        <end position="120"/>
    </location>
</feature>
<comment type="caution">
    <text evidence="2">The sequence shown here is derived from an EMBL/GenBank/DDBJ whole genome shotgun (WGS) entry which is preliminary data.</text>
</comment>
<feature type="region of interest" description="Disordered" evidence="1">
    <location>
        <begin position="81"/>
        <end position="131"/>
    </location>
</feature>
<feature type="non-terminal residue" evidence="2">
    <location>
        <position position="1"/>
    </location>
</feature>
<name>A0AAD5G9N7_AMBAR</name>
<dbReference type="Proteomes" id="UP001206925">
    <property type="component" value="Unassembled WGS sequence"/>
</dbReference>
<accession>A0AAD5G9N7</accession>
<dbReference type="EMBL" id="JAMZMK010009730">
    <property type="protein sequence ID" value="KAI7734440.1"/>
    <property type="molecule type" value="Genomic_DNA"/>
</dbReference>
<proteinExistence type="predicted"/>
<reference evidence="2" key="1">
    <citation type="submission" date="2022-06" db="EMBL/GenBank/DDBJ databases">
        <title>Uncovering the hologenomic basis of an extraordinary plant invasion.</title>
        <authorList>
            <person name="Bieker V.C."/>
            <person name="Martin M.D."/>
            <person name="Gilbert T."/>
            <person name="Hodgins K."/>
            <person name="Battlay P."/>
            <person name="Petersen B."/>
            <person name="Wilson J."/>
        </authorList>
    </citation>
    <scope>NUCLEOTIDE SEQUENCE</scope>
    <source>
        <strain evidence="2">AA19_3_7</strain>
        <tissue evidence="2">Leaf</tissue>
    </source>
</reference>
<protein>
    <submittedName>
        <fullName evidence="2">Uncharacterized protein</fullName>
    </submittedName>
</protein>
<feature type="region of interest" description="Disordered" evidence="1">
    <location>
        <begin position="148"/>
        <end position="167"/>
    </location>
</feature>
<dbReference type="AlphaFoldDB" id="A0AAD5G9N7"/>
<gene>
    <name evidence="2" type="ORF">M8C21_004089</name>
</gene>
<feature type="compositionally biased region" description="Polar residues" evidence="1">
    <location>
        <begin position="95"/>
        <end position="107"/>
    </location>
</feature>
<evidence type="ECO:0000256" key="1">
    <source>
        <dbReference type="SAM" id="MobiDB-lite"/>
    </source>
</evidence>
<organism evidence="2 3">
    <name type="scientific">Ambrosia artemisiifolia</name>
    <name type="common">Common ragweed</name>
    <dbReference type="NCBI Taxonomy" id="4212"/>
    <lineage>
        <taxon>Eukaryota</taxon>
        <taxon>Viridiplantae</taxon>
        <taxon>Streptophyta</taxon>
        <taxon>Embryophyta</taxon>
        <taxon>Tracheophyta</taxon>
        <taxon>Spermatophyta</taxon>
        <taxon>Magnoliopsida</taxon>
        <taxon>eudicotyledons</taxon>
        <taxon>Gunneridae</taxon>
        <taxon>Pentapetalae</taxon>
        <taxon>asterids</taxon>
        <taxon>campanulids</taxon>
        <taxon>Asterales</taxon>
        <taxon>Asteraceae</taxon>
        <taxon>Asteroideae</taxon>
        <taxon>Heliantheae alliance</taxon>
        <taxon>Heliantheae</taxon>
        <taxon>Ambrosia</taxon>
    </lineage>
</organism>
<evidence type="ECO:0000313" key="2">
    <source>
        <dbReference type="EMBL" id="KAI7734440.1"/>
    </source>
</evidence>
<sequence>DAVRYPSDVLSLNYIDIIEPLTDKCFELSNHEVQDLVFDRGTAKKKIITIIINIICSFSILTYPLKTLEEQDRLFTSVTTTVRRRLPDQPPPRRTSVNHPPSSLTSQPRHTITTTSSTPTNRRRRTTSPQPPFAAAVLLQPQGRVKMCLRNKQSVTVSPPQQPPPPQ</sequence>
<keyword evidence="3" id="KW-1185">Reference proteome</keyword>
<evidence type="ECO:0000313" key="3">
    <source>
        <dbReference type="Proteomes" id="UP001206925"/>
    </source>
</evidence>